<dbReference type="PANTHER" id="PTHR47071">
    <property type="entry name" value="PROTEIN TRM32"/>
    <property type="match status" value="1"/>
</dbReference>
<dbReference type="PANTHER" id="PTHR47071:SF9">
    <property type="entry name" value="TRM32-LIKE PROTEIN (DUF3741)"/>
    <property type="match status" value="1"/>
</dbReference>
<accession>A0AAP0X525</accession>
<name>A0AAP0X525_LIQFO</name>
<dbReference type="AlphaFoldDB" id="A0AAP0X525"/>
<dbReference type="InterPro" id="IPR022212">
    <property type="entry name" value="DUF3741"/>
</dbReference>
<evidence type="ECO:0000313" key="4">
    <source>
        <dbReference type="EMBL" id="KAK9291116.1"/>
    </source>
</evidence>
<feature type="region of interest" description="Disordered" evidence="1">
    <location>
        <begin position="289"/>
        <end position="314"/>
    </location>
</feature>
<feature type="domain" description="DUF3741" evidence="2">
    <location>
        <begin position="167"/>
        <end position="210"/>
    </location>
</feature>
<dbReference type="Pfam" id="PF14309">
    <property type="entry name" value="DUF4378"/>
    <property type="match status" value="1"/>
</dbReference>
<evidence type="ECO:0000256" key="1">
    <source>
        <dbReference type="SAM" id="MobiDB-lite"/>
    </source>
</evidence>
<reference evidence="4 5" key="1">
    <citation type="journal article" date="2024" name="Plant J.">
        <title>Genome sequences and population genomics reveal climatic adaptation and genomic divergence between two closely related sweetgum species.</title>
        <authorList>
            <person name="Xu W.Q."/>
            <person name="Ren C.Q."/>
            <person name="Zhang X.Y."/>
            <person name="Comes H.P."/>
            <person name="Liu X.H."/>
            <person name="Li Y.G."/>
            <person name="Kettle C.J."/>
            <person name="Jalonen R."/>
            <person name="Gaisberger H."/>
            <person name="Ma Y.Z."/>
            <person name="Qiu Y.X."/>
        </authorList>
    </citation>
    <scope>NUCLEOTIDE SEQUENCE [LARGE SCALE GENOMIC DNA]</scope>
    <source>
        <strain evidence="4">Hangzhou</strain>
    </source>
</reference>
<dbReference type="Pfam" id="PF12552">
    <property type="entry name" value="DUF3741"/>
    <property type="match status" value="1"/>
</dbReference>
<sequence>MQEHVDAEMDHCFTEGKKMESIRATKSSVKARIKALIAEEMSKMKGQHHRNLTFPARSQLMRTDSIHHLELSNQDPLAEVVFSVETPRYALQDSENSHATCSLDHLPLKASEEPVTSKKKCEVCDTMLTVNHLGHNNIDDADGKQIVENHTLLQEKLDKAKQALLEQKLTCATEHTRDAPLYQSKEFLDALDMINLNKELFLKIIKDQGSPLAHHSHGQQAFSTKMRLTKWESFPIARLSGARASRPSKFKHKLKEIGSHTKGERKLVEFESAENISPLSMPLMAENRVNGDSKQPEISDDASPGSPIQMKSGSENQVVIKRFKDLKQRLNHAIRESRKEKHRITMDAVLHKVPYGRKFSKDVKKEIAGLWKEHAMDRGGKDSPASSYESDHSGPVLSKGRLHSIIRTSSLSLSLDRYCQLYESNFNREAKYHISERVKLRTEKADSPGRSVPKSMGRVHSLPDLKSYFYLPSEDSYDALSSGTPIRTSFNEQKTLELSIGLENQMHLDALVEGGSQENFVQVSELNPVIGDQVGSTSVAANGEANAEVGLFIDDSGTLTIGDKVSHHEQESGSISRLATKLFEPSPISVFDSSFQEDITSPMKFTISEDSKLKPRRLLFGGLDSLGDQHYESSMDSPAVAESRADLKKVELPSKHLDSDFLHVQVDTKDKAEFNYVRDILELSGFIRNEILGTWHSADQPVDPSVYEEVEGCLPHEHECSENEDGGYSNHLLLFDLINEVLMEIYERSFNYYPRPLSSFSHIRPLPAGYHVLEEVWATMSWYLSSRPELDRSLDYVVSRDLARGDGWLNLQFDIECVGLELEDSIFDDILEEVIWT</sequence>
<evidence type="ECO:0008006" key="6">
    <source>
        <dbReference type="Google" id="ProtNLM"/>
    </source>
</evidence>
<feature type="region of interest" description="Disordered" evidence="1">
    <location>
        <begin position="374"/>
        <end position="395"/>
    </location>
</feature>
<feature type="domain" description="DUF4378" evidence="3">
    <location>
        <begin position="673"/>
        <end position="833"/>
    </location>
</feature>
<dbReference type="InterPro" id="IPR044257">
    <property type="entry name" value="TRM32-like"/>
</dbReference>
<evidence type="ECO:0000259" key="3">
    <source>
        <dbReference type="Pfam" id="PF14309"/>
    </source>
</evidence>
<dbReference type="InterPro" id="IPR025486">
    <property type="entry name" value="DUF4378"/>
</dbReference>
<gene>
    <name evidence="4" type="ORF">L1049_009303</name>
</gene>
<evidence type="ECO:0000259" key="2">
    <source>
        <dbReference type="Pfam" id="PF12552"/>
    </source>
</evidence>
<comment type="caution">
    <text evidence="4">The sequence shown here is derived from an EMBL/GenBank/DDBJ whole genome shotgun (WGS) entry which is preliminary data.</text>
</comment>
<evidence type="ECO:0000313" key="5">
    <source>
        <dbReference type="Proteomes" id="UP001415857"/>
    </source>
</evidence>
<dbReference type="EMBL" id="JBBPBK010000002">
    <property type="protein sequence ID" value="KAK9291116.1"/>
    <property type="molecule type" value="Genomic_DNA"/>
</dbReference>
<organism evidence="4 5">
    <name type="scientific">Liquidambar formosana</name>
    <name type="common">Formosan gum</name>
    <dbReference type="NCBI Taxonomy" id="63359"/>
    <lineage>
        <taxon>Eukaryota</taxon>
        <taxon>Viridiplantae</taxon>
        <taxon>Streptophyta</taxon>
        <taxon>Embryophyta</taxon>
        <taxon>Tracheophyta</taxon>
        <taxon>Spermatophyta</taxon>
        <taxon>Magnoliopsida</taxon>
        <taxon>eudicotyledons</taxon>
        <taxon>Gunneridae</taxon>
        <taxon>Pentapetalae</taxon>
        <taxon>Saxifragales</taxon>
        <taxon>Altingiaceae</taxon>
        <taxon>Liquidambar</taxon>
    </lineage>
</organism>
<keyword evidence="5" id="KW-1185">Reference proteome</keyword>
<protein>
    <recommendedName>
        <fullName evidence="6">Protein TRM32</fullName>
    </recommendedName>
</protein>
<dbReference type="Proteomes" id="UP001415857">
    <property type="component" value="Unassembled WGS sequence"/>
</dbReference>
<proteinExistence type="predicted"/>